<accession>A0A1V8RWJ9</accession>
<keyword evidence="2" id="KW-1185">Reference proteome</keyword>
<dbReference type="STRING" id="1873176.BFN67_01665"/>
<evidence type="ECO:0000313" key="2">
    <source>
        <dbReference type="Proteomes" id="UP000191905"/>
    </source>
</evidence>
<sequence>MNLKINANAICAAERALGKPFVEIITELEAKEGPALSTLRALLAAGLATARWPNFPVLYIDEHEAGRLIDEHGIDATAAEIGGALRGYFDTVRAATNGK</sequence>
<protein>
    <submittedName>
        <fullName evidence="1">Uncharacterized protein</fullName>
    </submittedName>
</protein>
<name>A0A1V8RWJ9_9HYPH</name>
<organism evidence="1 2">
    <name type="scientific">Manganibacter manganicus</name>
    <dbReference type="NCBI Taxonomy" id="1873176"/>
    <lineage>
        <taxon>Bacteria</taxon>
        <taxon>Pseudomonadati</taxon>
        <taxon>Pseudomonadota</taxon>
        <taxon>Alphaproteobacteria</taxon>
        <taxon>Hyphomicrobiales</taxon>
        <taxon>Phyllobacteriaceae</taxon>
        <taxon>Manganibacter</taxon>
    </lineage>
</organism>
<comment type="caution">
    <text evidence="1">The sequence shown here is derived from an EMBL/GenBank/DDBJ whole genome shotgun (WGS) entry which is preliminary data.</text>
</comment>
<dbReference type="Proteomes" id="UP000191905">
    <property type="component" value="Unassembled WGS sequence"/>
</dbReference>
<dbReference type="EMBL" id="MDET01000001">
    <property type="protein sequence ID" value="OQM77570.1"/>
    <property type="molecule type" value="Genomic_DNA"/>
</dbReference>
<evidence type="ECO:0000313" key="1">
    <source>
        <dbReference type="EMBL" id="OQM77570.1"/>
    </source>
</evidence>
<dbReference type="RefSeq" id="WP_080917833.1">
    <property type="nucleotide sequence ID" value="NZ_MDET01000001.1"/>
</dbReference>
<gene>
    <name evidence="1" type="ORF">BFN67_01665</name>
</gene>
<reference evidence="1 2" key="1">
    <citation type="journal article" date="2016" name="Int. J. Syst. Evol. Microbiol.">
        <title>Pseudaminobacter manganicus sp. nov., isolated from sludge of a manganese mine.</title>
        <authorList>
            <person name="Li J."/>
            <person name="Huang J."/>
            <person name="Liao S."/>
            <person name="Wang G."/>
        </authorList>
    </citation>
    <scope>NUCLEOTIDE SEQUENCE [LARGE SCALE GENOMIC DNA]</scope>
    <source>
        <strain evidence="1 2">JH-7</strain>
    </source>
</reference>
<dbReference type="AlphaFoldDB" id="A0A1V8RWJ9"/>
<proteinExistence type="predicted"/>